<dbReference type="EMBL" id="OU912926">
    <property type="protein sequence ID" value="CAG9932260.1"/>
    <property type="molecule type" value="Genomic_DNA"/>
</dbReference>
<gene>
    <name evidence="1" type="ORF">NTG6680_1007</name>
</gene>
<proteinExistence type="predicted"/>
<evidence type="ECO:0000313" key="1">
    <source>
        <dbReference type="EMBL" id="CAG9932260.1"/>
    </source>
</evidence>
<protein>
    <submittedName>
        <fullName evidence="1">Uncharacterized protein</fullName>
    </submittedName>
</protein>
<dbReference type="RefSeq" id="WP_239796220.1">
    <property type="nucleotide sequence ID" value="NZ_OU912926.1"/>
</dbReference>
<reference evidence="1 2" key="1">
    <citation type="submission" date="2021-10" db="EMBL/GenBank/DDBJ databases">
        <authorList>
            <person name="Koch H."/>
        </authorList>
    </citation>
    <scope>NUCLEOTIDE SEQUENCE [LARGE SCALE GENOMIC DNA]</scope>
    <source>
        <strain evidence="1">6680</strain>
    </source>
</reference>
<name>A0ABN8AP82_9PROT</name>
<keyword evidence="2" id="KW-1185">Reference proteome</keyword>
<dbReference type="Proteomes" id="UP000839052">
    <property type="component" value="Chromosome"/>
</dbReference>
<organism evidence="1 2">
    <name type="scientific">Candidatus Nitrotoga arctica</name>
    <dbReference type="NCBI Taxonomy" id="453162"/>
    <lineage>
        <taxon>Bacteria</taxon>
        <taxon>Pseudomonadati</taxon>
        <taxon>Pseudomonadota</taxon>
        <taxon>Betaproteobacteria</taxon>
        <taxon>Nitrosomonadales</taxon>
        <taxon>Gallionellaceae</taxon>
        <taxon>Candidatus Nitrotoga</taxon>
    </lineage>
</organism>
<accession>A0ABN8AP82</accession>
<sequence length="106" mass="11866">MAIVIYSVNTEEFKNRYVNMDNLHIYKALAASQLVINCGSLKEAREKLTKIMGPNFILHQGGHHLAIRLKQEGTAEDIPLVKLYSTKDKGPHQWGALQELSHVAAV</sequence>
<evidence type="ECO:0000313" key="2">
    <source>
        <dbReference type="Proteomes" id="UP000839052"/>
    </source>
</evidence>